<accession>A0ACB8AHJ9</accession>
<reference evidence="1" key="1">
    <citation type="journal article" date="2021" name="New Phytol.">
        <title>Evolutionary innovations through gain and loss of genes in the ectomycorrhizal Boletales.</title>
        <authorList>
            <person name="Wu G."/>
            <person name="Miyauchi S."/>
            <person name="Morin E."/>
            <person name="Kuo A."/>
            <person name="Drula E."/>
            <person name="Varga T."/>
            <person name="Kohler A."/>
            <person name="Feng B."/>
            <person name="Cao Y."/>
            <person name="Lipzen A."/>
            <person name="Daum C."/>
            <person name="Hundley H."/>
            <person name="Pangilinan J."/>
            <person name="Johnson J."/>
            <person name="Barry K."/>
            <person name="LaButti K."/>
            <person name="Ng V."/>
            <person name="Ahrendt S."/>
            <person name="Min B."/>
            <person name="Choi I.G."/>
            <person name="Park H."/>
            <person name="Plett J.M."/>
            <person name="Magnuson J."/>
            <person name="Spatafora J.W."/>
            <person name="Nagy L.G."/>
            <person name="Henrissat B."/>
            <person name="Grigoriev I.V."/>
            <person name="Yang Z.L."/>
            <person name="Xu J."/>
            <person name="Martin F.M."/>
        </authorList>
    </citation>
    <scope>NUCLEOTIDE SEQUENCE</scope>
    <source>
        <strain evidence="1">ATCC 28755</strain>
    </source>
</reference>
<proteinExistence type="predicted"/>
<sequence length="574" mass="62972">MADFHHAPPNQDAEQSSPLDPIAFGVNVDPHHDHTPSPPSSSAHSPSTPGIPRPSSASAASDSRDLDDTLEPSSGPQRSRSTGGATSKGEREKRKRSRVTPEQLVHLERFFSVDRSPTAARRKEISDLLGMQERQTQIWFQNRRAKAKLQDGKKGRGVSVETPPDTPPELSTGYEAELHSLIHEDEPVTIIPCTDLSVGTWRRIATAVGKHDLVAYLSDTKRCLTWFIHSSGYGFKMEIPFDIIVDTEFTNAAPGSGLASFILSQPPAFYLESFSSPLPGQGTSPIRHWKKCADWTEGQQATKILRHDLIGSAVQLAHLLRHLNAHTSGSDIRLHSPSYHAQPSPAIMEVPQPAMSSLNGQSLSGPGYHYHGDSVELQRPELLQHRRRSYSGSVVLLDHPPHHGPGHPSLAIDTSNTMPNMPSPSPYGSCYSQPRQHSIHPSHRSPMFSDFSEAEPQHNISHSHIDYSPSFTQGTPSFTQGTPSRSYSDGPIHRIYDEPGQMMSPYQTDPQGPPVPALFNPPSPPLLTTPFYPQASMNNSRGAESLNSTGSSIISGLPGVTYDSDEEHRRRELQ</sequence>
<protein>
    <submittedName>
        <fullName evidence="1">Uncharacterized protein</fullName>
    </submittedName>
</protein>
<organism evidence="1 2">
    <name type="scientific">Hygrophoropsis aurantiaca</name>
    <dbReference type="NCBI Taxonomy" id="72124"/>
    <lineage>
        <taxon>Eukaryota</taxon>
        <taxon>Fungi</taxon>
        <taxon>Dikarya</taxon>
        <taxon>Basidiomycota</taxon>
        <taxon>Agaricomycotina</taxon>
        <taxon>Agaricomycetes</taxon>
        <taxon>Agaricomycetidae</taxon>
        <taxon>Boletales</taxon>
        <taxon>Coniophorineae</taxon>
        <taxon>Hygrophoropsidaceae</taxon>
        <taxon>Hygrophoropsis</taxon>
    </lineage>
</organism>
<keyword evidence="2" id="KW-1185">Reference proteome</keyword>
<name>A0ACB8AHJ9_9AGAM</name>
<evidence type="ECO:0000313" key="2">
    <source>
        <dbReference type="Proteomes" id="UP000790377"/>
    </source>
</evidence>
<dbReference type="EMBL" id="MU267661">
    <property type="protein sequence ID" value="KAH7912017.1"/>
    <property type="molecule type" value="Genomic_DNA"/>
</dbReference>
<dbReference type="Proteomes" id="UP000790377">
    <property type="component" value="Unassembled WGS sequence"/>
</dbReference>
<gene>
    <name evidence="1" type="ORF">BJ138DRAFT_845958</name>
</gene>
<comment type="caution">
    <text evidence="1">The sequence shown here is derived from an EMBL/GenBank/DDBJ whole genome shotgun (WGS) entry which is preliminary data.</text>
</comment>
<evidence type="ECO:0000313" key="1">
    <source>
        <dbReference type="EMBL" id="KAH7912017.1"/>
    </source>
</evidence>